<keyword evidence="15" id="KW-1185">Reference proteome</keyword>
<dbReference type="InterPro" id="IPR000719">
    <property type="entry name" value="Prot_kinase_dom"/>
</dbReference>
<evidence type="ECO:0000256" key="2">
    <source>
        <dbReference type="ARBA" id="ARBA00022473"/>
    </source>
</evidence>
<dbReference type="SUPFAM" id="SSF56112">
    <property type="entry name" value="Protein kinase-like (PK-like)"/>
    <property type="match status" value="1"/>
</dbReference>
<feature type="binding site" evidence="11">
    <location>
        <position position="53"/>
    </location>
    <ligand>
        <name>ATP</name>
        <dbReference type="ChEBI" id="CHEBI:30616"/>
    </ligand>
</feature>
<dbReference type="GO" id="GO:0035556">
    <property type="term" value="P:intracellular signal transduction"/>
    <property type="evidence" value="ECO:0007669"/>
    <property type="project" value="TreeGrafter"/>
</dbReference>
<evidence type="ECO:0000256" key="1">
    <source>
        <dbReference type="ARBA" id="ARBA00001946"/>
    </source>
</evidence>
<gene>
    <name evidence="14" type="ORF">PVAND_005443</name>
</gene>
<accession>A0A9J6C153</accession>
<dbReference type="GO" id="GO:0000226">
    <property type="term" value="P:microtubule cytoskeleton organization"/>
    <property type="evidence" value="ECO:0007669"/>
    <property type="project" value="TreeGrafter"/>
</dbReference>
<keyword evidence="12" id="KW-0723">Serine/threonine-protein kinase</keyword>
<feature type="domain" description="Protein kinase" evidence="13">
    <location>
        <begin position="20"/>
        <end position="284"/>
    </location>
</feature>
<dbReference type="PROSITE" id="PS00108">
    <property type="entry name" value="PROTEIN_KINASE_ST"/>
    <property type="match status" value="1"/>
</dbReference>
<dbReference type="InterPro" id="IPR011009">
    <property type="entry name" value="Kinase-like_dom_sf"/>
</dbReference>
<dbReference type="GO" id="GO:0030154">
    <property type="term" value="P:cell differentiation"/>
    <property type="evidence" value="ECO:0007669"/>
    <property type="project" value="UniProtKB-KW"/>
</dbReference>
<keyword evidence="4" id="KW-0479">Metal-binding</keyword>
<keyword evidence="3" id="KW-0597">Phosphoprotein</keyword>
<keyword evidence="7 11" id="KW-0067">ATP-binding</keyword>
<evidence type="ECO:0000313" key="15">
    <source>
        <dbReference type="Proteomes" id="UP001107558"/>
    </source>
</evidence>
<keyword evidence="8" id="KW-0460">Magnesium</keyword>
<keyword evidence="2" id="KW-0217">Developmental protein</keyword>
<evidence type="ECO:0000256" key="10">
    <source>
        <dbReference type="ARBA" id="ARBA00022871"/>
    </source>
</evidence>
<dbReference type="PANTHER" id="PTHR24346:SF102">
    <property type="entry name" value="TESTIS-SPECIFIC SERINE_THREONINE-PROTEIN KINASE 1"/>
    <property type="match status" value="1"/>
</dbReference>
<dbReference type="AlphaFoldDB" id="A0A9J6C153"/>
<evidence type="ECO:0000256" key="8">
    <source>
        <dbReference type="ARBA" id="ARBA00022842"/>
    </source>
</evidence>
<dbReference type="EMBL" id="JADBJN010000002">
    <property type="protein sequence ID" value="KAG5675547.1"/>
    <property type="molecule type" value="Genomic_DNA"/>
</dbReference>
<dbReference type="OrthoDB" id="541276at2759"/>
<keyword evidence="5 11" id="KW-0547">Nucleotide-binding</keyword>
<dbReference type="SMART" id="SM00220">
    <property type="entry name" value="S_TKc"/>
    <property type="match status" value="1"/>
</dbReference>
<keyword evidence="9" id="KW-0832">Ubl conjugation</keyword>
<dbReference type="PROSITE" id="PS50011">
    <property type="entry name" value="PROTEIN_KINASE_DOM"/>
    <property type="match status" value="1"/>
</dbReference>
<dbReference type="PANTHER" id="PTHR24346">
    <property type="entry name" value="MAP/MICROTUBULE AFFINITY-REGULATING KINASE"/>
    <property type="match status" value="1"/>
</dbReference>
<keyword evidence="12" id="KW-0808">Transferase</keyword>
<comment type="cofactor">
    <cofactor evidence="1">
        <name>Mg(2+)</name>
        <dbReference type="ChEBI" id="CHEBI:18420"/>
    </cofactor>
</comment>
<dbReference type="Pfam" id="PF00069">
    <property type="entry name" value="Pkinase"/>
    <property type="match status" value="1"/>
</dbReference>
<dbReference type="Proteomes" id="UP001107558">
    <property type="component" value="Chromosome 2"/>
</dbReference>
<evidence type="ECO:0000256" key="7">
    <source>
        <dbReference type="ARBA" id="ARBA00022840"/>
    </source>
</evidence>
<evidence type="ECO:0000256" key="6">
    <source>
        <dbReference type="ARBA" id="ARBA00022782"/>
    </source>
</evidence>
<dbReference type="GO" id="GO:0050321">
    <property type="term" value="F:tau-protein kinase activity"/>
    <property type="evidence" value="ECO:0007669"/>
    <property type="project" value="TreeGrafter"/>
</dbReference>
<name>A0A9J6C153_POLVA</name>
<evidence type="ECO:0000256" key="4">
    <source>
        <dbReference type="ARBA" id="ARBA00022723"/>
    </source>
</evidence>
<dbReference type="GO" id="GO:0000287">
    <property type="term" value="F:magnesium ion binding"/>
    <property type="evidence" value="ECO:0007669"/>
    <property type="project" value="UniProtKB-ARBA"/>
</dbReference>
<keyword evidence="6" id="KW-0221">Differentiation</keyword>
<organism evidence="14 15">
    <name type="scientific">Polypedilum vanderplanki</name>
    <name type="common">Sleeping chironomid midge</name>
    <dbReference type="NCBI Taxonomy" id="319348"/>
    <lineage>
        <taxon>Eukaryota</taxon>
        <taxon>Metazoa</taxon>
        <taxon>Ecdysozoa</taxon>
        <taxon>Arthropoda</taxon>
        <taxon>Hexapoda</taxon>
        <taxon>Insecta</taxon>
        <taxon>Pterygota</taxon>
        <taxon>Neoptera</taxon>
        <taxon>Endopterygota</taxon>
        <taxon>Diptera</taxon>
        <taxon>Nematocera</taxon>
        <taxon>Chironomoidea</taxon>
        <taxon>Chironomidae</taxon>
        <taxon>Chironominae</taxon>
        <taxon>Polypedilum</taxon>
        <taxon>Polypedilum</taxon>
    </lineage>
</organism>
<dbReference type="FunFam" id="1.10.510.10:FF:000658">
    <property type="entry name" value="Protein CBG12184"/>
    <property type="match status" value="1"/>
</dbReference>
<dbReference type="PROSITE" id="PS00107">
    <property type="entry name" value="PROTEIN_KINASE_ATP"/>
    <property type="match status" value="1"/>
</dbReference>
<dbReference type="InterPro" id="IPR008271">
    <property type="entry name" value="Ser/Thr_kinase_AS"/>
</dbReference>
<reference evidence="14" key="1">
    <citation type="submission" date="2021-03" db="EMBL/GenBank/DDBJ databases">
        <title>Chromosome level genome of the anhydrobiotic midge Polypedilum vanderplanki.</title>
        <authorList>
            <person name="Yoshida Y."/>
            <person name="Kikawada T."/>
            <person name="Gusev O."/>
        </authorList>
    </citation>
    <scope>NUCLEOTIDE SEQUENCE</scope>
    <source>
        <strain evidence="14">NIAS01</strain>
        <tissue evidence="14">Whole body or cell culture</tissue>
    </source>
</reference>
<comment type="similarity">
    <text evidence="12">Belongs to the protein kinase superfamily.</text>
</comment>
<dbReference type="GO" id="GO:0007283">
    <property type="term" value="P:spermatogenesis"/>
    <property type="evidence" value="ECO:0007669"/>
    <property type="project" value="UniProtKB-KW"/>
</dbReference>
<keyword evidence="10" id="KW-0744">Spermatogenesis</keyword>
<protein>
    <recommendedName>
        <fullName evidence="13">Protein kinase domain-containing protein</fullName>
    </recommendedName>
</protein>
<dbReference type="Gene3D" id="1.10.510.10">
    <property type="entry name" value="Transferase(Phosphotransferase) domain 1"/>
    <property type="match status" value="1"/>
</dbReference>
<evidence type="ECO:0000256" key="12">
    <source>
        <dbReference type="RuleBase" id="RU000304"/>
    </source>
</evidence>
<evidence type="ECO:0000256" key="11">
    <source>
        <dbReference type="PROSITE-ProRule" id="PRU10141"/>
    </source>
</evidence>
<keyword evidence="12" id="KW-0418">Kinase</keyword>
<dbReference type="PIRSF" id="PIRSF000654">
    <property type="entry name" value="Integrin-linked_kinase"/>
    <property type="match status" value="1"/>
</dbReference>
<sequence length="300" mass="34505">MAEYLRKRTVDVSGLERRGYRFGKKIGKGSYGNVIEAKFIEPGTNNIVDLACKYVDKNKVPIDFLEKFFPRELHFLTILAHPNLIRVHSIMQTGSSVFIFMRCAENGDLLNYIKNNGVINEAQSNLWFYQMASAIQYLHSMNIAHRDLKCDNIFISEHMNIKVGDFGFMRYCCDENNKFVPSETYCGSAAYAAPEIVNGQPYNPMIADIWSLGVVLSIMLYGTMPFDDTNTRKLLRDQKMRRISINVDIRNKLSEECLQVHSLCLEPNASQRLNINQLLALPWMKKQVDKRNKMKLGLQL</sequence>
<dbReference type="GO" id="GO:0005737">
    <property type="term" value="C:cytoplasm"/>
    <property type="evidence" value="ECO:0007669"/>
    <property type="project" value="TreeGrafter"/>
</dbReference>
<evidence type="ECO:0000256" key="9">
    <source>
        <dbReference type="ARBA" id="ARBA00022843"/>
    </source>
</evidence>
<evidence type="ECO:0000256" key="3">
    <source>
        <dbReference type="ARBA" id="ARBA00022553"/>
    </source>
</evidence>
<dbReference type="InterPro" id="IPR017441">
    <property type="entry name" value="Protein_kinase_ATP_BS"/>
</dbReference>
<proteinExistence type="inferred from homology"/>
<dbReference type="GO" id="GO:0005524">
    <property type="term" value="F:ATP binding"/>
    <property type="evidence" value="ECO:0007669"/>
    <property type="project" value="UniProtKB-UniRule"/>
</dbReference>
<comment type="caution">
    <text evidence="14">The sequence shown here is derived from an EMBL/GenBank/DDBJ whole genome shotgun (WGS) entry which is preliminary data.</text>
</comment>
<evidence type="ECO:0000259" key="13">
    <source>
        <dbReference type="PROSITE" id="PS50011"/>
    </source>
</evidence>
<evidence type="ECO:0000256" key="5">
    <source>
        <dbReference type="ARBA" id="ARBA00022741"/>
    </source>
</evidence>
<evidence type="ECO:0000313" key="14">
    <source>
        <dbReference type="EMBL" id="KAG5675547.1"/>
    </source>
</evidence>